<evidence type="ECO:0000313" key="3">
    <source>
        <dbReference type="EMBL" id="RHD81637.1"/>
    </source>
</evidence>
<evidence type="ECO:0000313" key="2">
    <source>
        <dbReference type="EMBL" id="KAB4486907.1"/>
    </source>
</evidence>
<reference evidence="5 6" key="2">
    <citation type="journal article" date="2019" name="Nat. Med.">
        <title>A library of human gut bacterial isolates paired with longitudinal multiomics data enables mechanistic microbiome research.</title>
        <authorList>
            <person name="Poyet M."/>
            <person name="Groussin M."/>
            <person name="Gibbons S.M."/>
            <person name="Avila-Pacheco J."/>
            <person name="Jiang X."/>
            <person name="Kearney S.M."/>
            <person name="Perrotta A.R."/>
            <person name="Berdy B."/>
            <person name="Zhao S."/>
            <person name="Lieberman T.D."/>
            <person name="Swanson P.K."/>
            <person name="Smith M."/>
            <person name="Roesemann S."/>
            <person name="Alexander J.E."/>
            <person name="Rich S.A."/>
            <person name="Livny J."/>
            <person name="Vlamakis H."/>
            <person name="Clish C."/>
            <person name="Bullock K."/>
            <person name="Deik A."/>
            <person name="Scott J."/>
            <person name="Pierce K.A."/>
            <person name="Xavier R.J."/>
            <person name="Alm E.J."/>
        </authorList>
    </citation>
    <scope>NUCLEOTIDE SEQUENCE [LARGE SCALE GENOMIC DNA]</scope>
    <source>
        <strain evidence="2 5">BIOML-A162</strain>
        <strain evidence="1 6">BIOML-A188</strain>
    </source>
</reference>
<dbReference type="Proteomes" id="UP000284785">
    <property type="component" value="Unassembled WGS sequence"/>
</dbReference>
<gene>
    <name evidence="3" type="ORF">DW780_23670</name>
    <name evidence="2" type="ORF">GAN91_02525</name>
    <name evidence="1" type="ORF">GAO51_04535</name>
</gene>
<dbReference type="AlphaFoldDB" id="A0A2J6A1L9"/>
<sequence>MFFFPNQLDDNSFFWSISSNSFSLCTLICASTSRSSFFNEQNNSSLNEFSIKTIFINYKKAIPESTAIACFPKW</sequence>
<reference evidence="3 4" key="1">
    <citation type="submission" date="2018-08" db="EMBL/GenBank/DDBJ databases">
        <title>A genome reference for cultivated species of the human gut microbiota.</title>
        <authorList>
            <person name="Zou Y."/>
            <person name="Xue W."/>
            <person name="Luo G."/>
        </authorList>
    </citation>
    <scope>NUCLEOTIDE SEQUENCE [LARGE SCALE GENOMIC DNA]</scope>
    <source>
        <strain evidence="3 4">AM30-26</strain>
    </source>
</reference>
<organism evidence="3 4">
    <name type="scientific">Bacteroides thetaiotaomicron</name>
    <dbReference type="NCBI Taxonomy" id="818"/>
    <lineage>
        <taxon>Bacteria</taxon>
        <taxon>Pseudomonadati</taxon>
        <taxon>Bacteroidota</taxon>
        <taxon>Bacteroidia</taxon>
        <taxon>Bacteroidales</taxon>
        <taxon>Bacteroidaceae</taxon>
        <taxon>Bacteroides</taxon>
    </lineage>
</organism>
<dbReference type="EMBL" id="WCSY01000003">
    <property type="protein sequence ID" value="KAB4315190.1"/>
    <property type="molecule type" value="Genomic_DNA"/>
</dbReference>
<evidence type="ECO:0000313" key="4">
    <source>
        <dbReference type="Proteomes" id="UP000284785"/>
    </source>
</evidence>
<proteinExistence type="predicted"/>
<name>A0A2J6A1L9_BACT4</name>
<dbReference type="EMBL" id="WCRY01000002">
    <property type="protein sequence ID" value="KAB4486907.1"/>
    <property type="molecule type" value="Genomic_DNA"/>
</dbReference>
<accession>A0A2J6A1L9</accession>
<dbReference type="Proteomes" id="UP000436858">
    <property type="component" value="Unassembled WGS sequence"/>
</dbReference>
<dbReference type="EMBL" id="QSJP01000030">
    <property type="protein sequence ID" value="RHD81637.1"/>
    <property type="molecule type" value="Genomic_DNA"/>
</dbReference>
<dbReference type="Proteomes" id="UP000440614">
    <property type="component" value="Unassembled WGS sequence"/>
</dbReference>
<evidence type="ECO:0000313" key="1">
    <source>
        <dbReference type="EMBL" id="KAB4315190.1"/>
    </source>
</evidence>
<protein>
    <submittedName>
        <fullName evidence="3">Uncharacterized protein</fullName>
    </submittedName>
</protein>
<evidence type="ECO:0000313" key="5">
    <source>
        <dbReference type="Proteomes" id="UP000436858"/>
    </source>
</evidence>
<comment type="caution">
    <text evidence="3">The sequence shown here is derived from an EMBL/GenBank/DDBJ whole genome shotgun (WGS) entry which is preliminary data.</text>
</comment>
<evidence type="ECO:0000313" key="6">
    <source>
        <dbReference type="Proteomes" id="UP000440614"/>
    </source>
</evidence>